<accession>A0AAW8JD08</accession>
<feature type="transmembrane region" description="Helical" evidence="1">
    <location>
        <begin position="7"/>
        <end position="25"/>
    </location>
</feature>
<dbReference type="PANTHER" id="PTHR35335">
    <property type="entry name" value="UPF0716 PROTEIN FXSA"/>
    <property type="match status" value="1"/>
</dbReference>
<keyword evidence="1" id="KW-0472">Membrane</keyword>
<gene>
    <name evidence="2" type="ORF">RFH47_13965</name>
</gene>
<proteinExistence type="predicted"/>
<dbReference type="PANTHER" id="PTHR35335:SF1">
    <property type="entry name" value="UPF0716 PROTEIN FXSA"/>
    <property type="match status" value="1"/>
</dbReference>
<keyword evidence="1" id="KW-0812">Transmembrane</keyword>
<comment type="caution">
    <text evidence="2">The sequence shown here is derived from an EMBL/GenBank/DDBJ whole genome shotgun (WGS) entry which is preliminary data.</text>
</comment>
<dbReference type="InterPro" id="IPR007313">
    <property type="entry name" value="FxsA"/>
</dbReference>
<evidence type="ECO:0000256" key="1">
    <source>
        <dbReference type="SAM" id="Phobius"/>
    </source>
</evidence>
<dbReference type="RefSeq" id="WP_308976396.1">
    <property type="nucleotide sequence ID" value="NZ_JAVIDL010000035.1"/>
</dbReference>
<evidence type="ECO:0000313" key="2">
    <source>
        <dbReference type="EMBL" id="MDQ8936827.1"/>
    </source>
</evidence>
<dbReference type="EMBL" id="JAVIDL010000035">
    <property type="protein sequence ID" value="MDQ8936827.1"/>
    <property type="molecule type" value="Genomic_DNA"/>
</dbReference>
<organism evidence="2 3">
    <name type="scientific">Acinetobacter rudis</name>
    <dbReference type="NCBI Taxonomy" id="632955"/>
    <lineage>
        <taxon>Bacteria</taxon>
        <taxon>Pseudomonadati</taxon>
        <taxon>Pseudomonadota</taxon>
        <taxon>Gammaproteobacteria</taxon>
        <taxon>Moraxellales</taxon>
        <taxon>Moraxellaceae</taxon>
        <taxon>Acinetobacter</taxon>
    </lineage>
</organism>
<sequence length="187" mass="21012">MKLFPIILIAIIAEIAVWIGVAQFISGWYVFFWFIIAFFIGLNMMRSSAASIMPQMQQMKMTGQMNGDIAANGNISKLIAGFLLMVPGLISDVLALLLLIPAVQRLFRNLFLRMIARRQQAMMEKMMGGMMGNMGGAAGQNPFEDLMRQMQNQQQGGRYQDPNIIDGEAHEVEPEHKQITMKDVNPK</sequence>
<name>A0AAW8JD08_9GAMM</name>
<feature type="transmembrane region" description="Helical" evidence="1">
    <location>
        <begin position="69"/>
        <end position="90"/>
    </location>
</feature>
<dbReference type="GO" id="GO:0016020">
    <property type="term" value="C:membrane"/>
    <property type="evidence" value="ECO:0007669"/>
    <property type="project" value="InterPro"/>
</dbReference>
<feature type="transmembrane region" description="Helical" evidence="1">
    <location>
        <begin position="31"/>
        <end position="49"/>
    </location>
</feature>
<keyword evidence="1" id="KW-1133">Transmembrane helix</keyword>
<dbReference type="Pfam" id="PF04186">
    <property type="entry name" value="FxsA"/>
    <property type="match status" value="1"/>
</dbReference>
<reference evidence="2" key="1">
    <citation type="submission" date="2023-08" db="EMBL/GenBank/DDBJ databases">
        <title>Emergence of clinically-relevant ST2 carbapenem-resistant Acinetobacter baumannii strains in hospital sewages in Zhejiang, East of China.</title>
        <authorList>
            <person name="Kaichao C."/>
            <person name="Zhang R."/>
        </authorList>
    </citation>
    <scope>NUCLEOTIDE SEQUENCE</scope>
    <source>
        <strain evidence="2">M-RB-37</strain>
    </source>
</reference>
<evidence type="ECO:0000313" key="3">
    <source>
        <dbReference type="Proteomes" id="UP001243844"/>
    </source>
</evidence>
<dbReference type="NCBIfam" id="NF008528">
    <property type="entry name" value="PRK11463.1-2"/>
    <property type="match status" value="1"/>
</dbReference>
<dbReference type="Proteomes" id="UP001243844">
    <property type="component" value="Unassembled WGS sequence"/>
</dbReference>
<dbReference type="AlphaFoldDB" id="A0AAW8JD08"/>
<protein>
    <submittedName>
        <fullName evidence="2">FxsA family protein</fullName>
    </submittedName>
</protein>